<gene>
    <name evidence="10" type="ORF">SAMN05660742_11594</name>
</gene>
<comment type="subcellular location">
    <subcellularLocation>
        <location evidence="1">Membrane</location>
        <topology evidence="1">Multi-pass membrane protein</topology>
    </subcellularLocation>
</comment>
<dbReference type="NCBIfam" id="TIGR01297">
    <property type="entry name" value="CDF"/>
    <property type="match status" value="1"/>
</dbReference>
<accession>A0A1H7BAJ5</accession>
<dbReference type="InterPro" id="IPR027470">
    <property type="entry name" value="Cation_efflux_CTD"/>
</dbReference>
<comment type="similarity">
    <text evidence="2">Belongs to the cation diffusion facilitator (CDF) transporter (TC 2.A.4) family.</text>
</comment>
<evidence type="ECO:0000256" key="2">
    <source>
        <dbReference type="ARBA" id="ARBA00008114"/>
    </source>
</evidence>
<dbReference type="InterPro" id="IPR002524">
    <property type="entry name" value="Cation_efflux"/>
</dbReference>
<dbReference type="InterPro" id="IPR058533">
    <property type="entry name" value="Cation_efflux_TM"/>
</dbReference>
<dbReference type="PANTHER" id="PTHR43840">
    <property type="entry name" value="MITOCHONDRIAL METAL TRANSPORTER 1-RELATED"/>
    <property type="match status" value="1"/>
</dbReference>
<dbReference type="GO" id="GO:0006882">
    <property type="term" value="P:intracellular zinc ion homeostasis"/>
    <property type="evidence" value="ECO:0007669"/>
    <property type="project" value="TreeGrafter"/>
</dbReference>
<proteinExistence type="inferred from homology"/>
<feature type="transmembrane region" description="Helical" evidence="7">
    <location>
        <begin position="115"/>
        <end position="133"/>
    </location>
</feature>
<evidence type="ECO:0000256" key="4">
    <source>
        <dbReference type="ARBA" id="ARBA00022692"/>
    </source>
</evidence>
<evidence type="ECO:0000259" key="8">
    <source>
        <dbReference type="Pfam" id="PF01545"/>
    </source>
</evidence>
<dbReference type="Proteomes" id="UP000199662">
    <property type="component" value="Unassembled WGS sequence"/>
</dbReference>
<dbReference type="PANTHER" id="PTHR43840:SF15">
    <property type="entry name" value="MITOCHONDRIAL METAL TRANSPORTER 1-RELATED"/>
    <property type="match status" value="1"/>
</dbReference>
<evidence type="ECO:0000256" key="7">
    <source>
        <dbReference type="SAM" id="Phobius"/>
    </source>
</evidence>
<evidence type="ECO:0000256" key="1">
    <source>
        <dbReference type="ARBA" id="ARBA00004141"/>
    </source>
</evidence>
<feature type="transmembrane region" description="Helical" evidence="7">
    <location>
        <begin position="154"/>
        <end position="173"/>
    </location>
</feature>
<evidence type="ECO:0000313" key="10">
    <source>
        <dbReference type="EMBL" id="SEJ73924.1"/>
    </source>
</evidence>
<evidence type="ECO:0000313" key="11">
    <source>
        <dbReference type="Proteomes" id="UP000199662"/>
    </source>
</evidence>
<evidence type="ECO:0000256" key="3">
    <source>
        <dbReference type="ARBA" id="ARBA00022448"/>
    </source>
</evidence>
<dbReference type="InterPro" id="IPR036837">
    <property type="entry name" value="Cation_efflux_CTD_sf"/>
</dbReference>
<dbReference type="GO" id="GO:0015086">
    <property type="term" value="F:cadmium ion transmembrane transporter activity"/>
    <property type="evidence" value="ECO:0007669"/>
    <property type="project" value="TreeGrafter"/>
</dbReference>
<dbReference type="SUPFAM" id="SSF160240">
    <property type="entry name" value="Cation efflux protein cytoplasmic domain-like"/>
    <property type="match status" value="1"/>
</dbReference>
<protein>
    <submittedName>
        <fullName evidence="10">Cation diffusion facilitator family transporter</fullName>
    </submittedName>
</protein>
<keyword evidence="3" id="KW-0813">Transport</keyword>
<dbReference type="GO" id="GO:0015093">
    <property type="term" value="F:ferrous iron transmembrane transporter activity"/>
    <property type="evidence" value="ECO:0007669"/>
    <property type="project" value="TreeGrafter"/>
</dbReference>
<name>A0A1H7BAJ5_9FIRM</name>
<keyword evidence="4 7" id="KW-0812">Transmembrane</keyword>
<evidence type="ECO:0000256" key="5">
    <source>
        <dbReference type="ARBA" id="ARBA00022989"/>
    </source>
</evidence>
<evidence type="ECO:0000259" key="9">
    <source>
        <dbReference type="Pfam" id="PF16916"/>
    </source>
</evidence>
<keyword evidence="6 7" id="KW-0472">Membrane</keyword>
<dbReference type="InterPro" id="IPR027469">
    <property type="entry name" value="Cation_efflux_TMD_sf"/>
</dbReference>
<evidence type="ECO:0000256" key="6">
    <source>
        <dbReference type="ARBA" id="ARBA00023136"/>
    </source>
</evidence>
<keyword evidence="5 7" id="KW-1133">Transmembrane helix</keyword>
<reference evidence="10 11" key="1">
    <citation type="submission" date="2016-10" db="EMBL/GenBank/DDBJ databases">
        <authorList>
            <person name="de Groot N.N."/>
        </authorList>
    </citation>
    <scope>NUCLEOTIDE SEQUENCE [LARGE SCALE GENOMIC DNA]</scope>
    <source>
        <strain evidence="10 11">DSM 2179</strain>
    </source>
</reference>
<dbReference type="Pfam" id="PF16916">
    <property type="entry name" value="ZT_dimer"/>
    <property type="match status" value="1"/>
</dbReference>
<dbReference type="InterPro" id="IPR050291">
    <property type="entry name" value="CDF_Transporter"/>
</dbReference>
<sequence>MTEEQQNNALKQRTAWLSILSNTLLVVLKLIVGMYVGAVSLVSEAMHSGVDLIAAIIAFFAVRKAVEPPDMGHDYGHGKFENLSSAIEALLIVFAAIAIVYESIQKFNNIAEPEFLEYGILIMLISIVVNYFVSARLMVVAKKTKSQALEADGLHLRADIWTSVGVLAGLVGIKITGWLWLDPLIAIFVAIIIFKTGYEMVIESAKELTDTSLPEEEERIIGEIFSRHDNVMGFHRLRTRRSGSYCLLDVHLIFEKDMSLEQVHQICDELESEIKTALGSFDVLIHAEPSDHHAEPKLLS</sequence>
<dbReference type="AlphaFoldDB" id="A0A1H7BAJ5"/>
<organism evidence="10 11">
    <name type="scientific">Propionispira arboris</name>
    <dbReference type="NCBI Taxonomy" id="84035"/>
    <lineage>
        <taxon>Bacteria</taxon>
        <taxon>Bacillati</taxon>
        <taxon>Bacillota</taxon>
        <taxon>Negativicutes</taxon>
        <taxon>Selenomonadales</taxon>
        <taxon>Selenomonadaceae</taxon>
        <taxon>Propionispira</taxon>
    </lineage>
</organism>
<dbReference type="Gene3D" id="1.20.1510.10">
    <property type="entry name" value="Cation efflux protein transmembrane domain"/>
    <property type="match status" value="1"/>
</dbReference>
<dbReference type="Gene3D" id="3.30.70.1350">
    <property type="entry name" value="Cation efflux protein, cytoplasmic domain"/>
    <property type="match status" value="1"/>
</dbReference>
<dbReference type="RefSeq" id="WP_019553729.1">
    <property type="nucleotide sequence ID" value="NZ_FNZK01000015.1"/>
</dbReference>
<feature type="domain" description="Cation efflux protein transmembrane" evidence="8">
    <location>
        <begin position="16"/>
        <end position="208"/>
    </location>
</feature>
<dbReference type="GO" id="GO:0015341">
    <property type="term" value="F:zinc efflux antiporter activity"/>
    <property type="evidence" value="ECO:0007669"/>
    <property type="project" value="TreeGrafter"/>
</dbReference>
<dbReference type="EMBL" id="FNZK01000015">
    <property type="protein sequence ID" value="SEJ73924.1"/>
    <property type="molecule type" value="Genomic_DNA"/>
</dbReference>
<keyword evidence="11" id="KW-1185">Reference proteome</keyword>
<feature type="domain" description="Cation efflux protein cytoplasmic" evidence="9">
    <location>
        <begin position="213"/>
        <end position="289"/>
    </location>
</feature>
<dbReference type="Pfam" id="PF01545">
    <property type="entry name" value="Cation_efflux"/>
    <property type="match status" value="1"/>
</dbReference>
<feature type="transmembrane region" description="Helical" evidence="7">
    <location>
        <begin position="45"/>
        <end position="62"/>
    </location>
</feature>
<dbReference type="SUPFAM" id="SSF161111">
    <property type="entry name" value="Cation efflux protein transmembrane domain-like"/>
    <property type="match status" value="1"/>
</dbReference>
<dbReference type="GO" id="GO:0005886">
    <property type="term" value="C:plasma membrane"/>
    <property type="evidence" value="ECO:0007669"/>
    <property type="project" value="TreeGrafter"/>
</dbReference>
<feature type="transmembrane region" description="Helical" evidence="7">
    <location>
        <begin position="83"/>
        <end position="103"/>
    </location>
</feature>
<dbReference type="FunFam" id="1.20.1510.10:FF:000006">
    <property type="entry name" value="Divalent cation efflux transporter"/>
    <property type="match status" value="1"/>
</dbReference>
<dbReference type="STRING" id="84035.SAMN05660742_11594"/>
<feature type="transmembrane region" description="Helical" evidence="7">
    <location>
        <begin position="15"/>
        <end position="39"/>
    </location>
</feature>